<dbReference type="OMA" id="MIINLKM"/>
<sequence>MNLSFVKTSTMLVRWILLFEREAEDDESNFLIFKDLYEAQLKNFYEGISEICLLQIPIFKMKEYNALVDPLNIIKPSGLCEDVDIVREKSAEKDNNDHVARYMTMKIPVTKSIFLKAINASLENKITLSDSEIYDILDHLILFLDNKIILRRVICQQLLNDGDLYNRLKICSMERSGSNQQKNLRFEMAYKNLIAEMQNEMYVVVKDEYSNFAFVSSIDGTKSEPPLYANTLSILYHFPKCILKTTSTFIFRNRKLLYKTYNEVPFHELHIVIDIDFSDIACHILHRSDHMISLSDSFKSKIRKILKCKFLTFQHVKKVILRFARMRLNFDLSFLSNPELELYIEDCVLKKGFILPKRLKKLTICDSSLSISMILPITLENISMKRSQIKTNNTLNVNIGCIVVDIEHCSGHVCVPQIEKMLNIQFGEVWSIKITLKNDECVDILKVVNGTFKNTMINISQEVKTLILKEVKFLPETQLIVRSHIESIILTRFTGTVHFHSLISNAIISITITNGSMILSKSKQNYGMLKFMLHSAIVMSTNEFNERVSKLDMKNVNIMNNNYIKIHKNTRNISLENISGQFLLDNIYGFQRIDLASDGYFYLRTLDQHQTFSVLSCLYRGNELVLENTRINNSIFLGPSIKRLKLKNIVIAENCSLRIDNDIEGLKIKDCTGKFKIPFISHEHELMINFTQSEYSLEITKTSVNAYSITAINMIIEISIFINVNISDLNLQNVLIKENAVLSLNYTCINVSLNNLKGRLNIRNSTALDTLVLHNMDFTENASILAIPINRFEACNLLLSHHVIIPCVPTQFKHHESIYSSMENILRGIPLNNLKNFLLNHNRTSINLIHVLRNVGSSESRFLVNGFVKLFNEDGLENCTKLKLKNFQILNHVEIVKDVKILHLSHVRSANGSTLRLNKEVECLRMKCTTVDIDITRAIHLKSITIWSSLFIYDCKAYQSLTYLYLSKLEIGQNVCIGNTLQTLKLHNVVIKRSCMFKIGKNVSYLSIEKSSGVMHMSGVGGLRFLVLNEKNTIRYRRALRTPKKYAWYFADFCFEGDIQFSNDSAEIVLERCEIAEGVKLLFGEGCKSVKLDVNRIDLNGYNAVNLEKITLTNVLPHILNKAFMLGSLNTLTIQNFKVTNVIKCADHIRTVILQMVDVVKKRTFHIGENCEEIHFIYCTGVFNLATVRNLKKLVIIPQIHGKLFFKNSLHFLHSVLDLEMAYNFESSFLQAVLVNCISVVRLTLHSLKYRKSIQMDIFAFISFKNILNISCSDHWLKEKFPQFNLARPSLLNADRAMIINLKMNALFNELITFEIRNRLQHLNLVGFSISKKNGEQLKLFQNLKTLIVDYYFIDENFFSFLPSTLEALEIVETNIFFGANCTDKNANFALKM</sequence>
<gene>
    <name evidence="1" type="ORF">THOM_3064</name>
</gene>
<accession>L7JSK9</accession>
<dbReference type="Proteomes" id="UP000011185">
    <property type="component" value="Unassembled WGS sequence"/>
</dbReference>
<dbReference type="OrthoDB" id="10495017at2759"/>
<keyword evidence="2" id="KW-1185">Reference proteome</keyword>
<dbReference type="InParanoid" id="L7JSK9"/>
<name>L7JSK9_TRAHO</name>
<protein>
    <submittedName>
        <fullName evidence="1">Putative LRR containing protein</fullName>
    </submittedName>
</protein>
<dbReference type="HOGENOM" id="CLU_004199_2_0_1"/>
<organism evidence="1 2">
    <name type="scientific">Trachipleistophora hominis</name>
    <name type="common">Microsporidian parasite</name>
    <dbReference type="NCBI Taxonomy" id="72359"/>
    <lineage>
        <taxon>Eukaryota</taxon>
        <taxon>Fungi</taxon>
        <taxon>Fungi incertae sedis</taxon>
        <taxon>Microsporidia</taxon>
        <taxon>Pleistophoridae</taxon>
        <taxon>Trachipleistophora</taxon>
    </lineage>
</organism>
<proteinExistence type="predicted"/>
<reference evidence="1 2" key="1">
    <citation type="journal article" date="2012" name="PLoS Pathog.">
        <title>The genome of the obligate intracellular parasite Trachipleistophora hominis: new insights into microsporidian genome dynamics and reductive evolution.</title>
        <authorList>
            <person name="Heinz E."/>
            <person name="Williams T.A."/>
            <person name="Nakjang S."/>
            <person name="Noel C.J."/>
            <person name="Swan D.C."/>
            <person name="Goldberg A.V."/>
            <person name="Harris S.R."/>
            <person name="Weinmaier T."/>
            <person name="Markert S."/>
            <person name="Becher D."/>
            <person name="Bernhardt J."/>
            <person name="Dagan T."/>
            <person name="Hacker C."/>
            <person name="Lucocq J.M."/>
            <person name="Schweder T."/>
            <person name="Rattei T."/>
            <person name="Hall N."/>
            <person name="Hirt R.P."/>
            <person name="Embley T.M."/>
        </authorList>
    </citation>
    <scope>NUCLEOTIDE SEQUENCE [LARGE SCALE GENOMIC DNA]</scope>
</reference>
<evidence type="ECO:0000313" key="1">
    <source>
        <dbReference type="EMBL" id="ELQ74036.1"/>
    </source>
</evidence>
<dbReference type="EMBL" id="JH994083">
    <property type="protein sequence ID" value="ELQ74036.1"/>
    <property type="molecule type" value="Genomic_DNA"/>
</dbReference>
<evidence type="ECO:0000313" key="2">
    <source>
        <dbReference type="Proteomes" id="UP000011185"/>
    </source>
</evidence>
<dbReference type="VEuPathDB" id="MicrosporidiaDB:THOM_3064"/>